<accession>A0A9Q0YBV9</accession>
<comment type="caution">
    <text evidence="6">The sequence shown here is derived from an EMBL/GenBank/DDBJ whole genome shotgun (WGS) entry which is preliminary data.</text>
</comment>
<evidence type="ECO:0000256" key="1">
    <source>
        <dbReference type="ARBA" id="ARBA00008889"/>
    </source>
</evidence>
<evidence type="ECO:0000256" key="5">
    <source>
        <dbReference type="ARBA" id="ARBA00035716"/>
    </source>
</evidence>
<dbReference type="GO" id="GO:0005840">
    <property type="term" value="C:ribosome"/>
    <property type="evidence" value="ECO:0007669"/>
    <property type="project" value="UniProtKB-KW"/>
</dbReference>
<evidence type="ECO:0000313" key="7">
    <source>
        <dbReference type="Proteomes" id="UP001152320"/>
    </source>
</evidence>
<dbReference type="Pfam" id="PF00466">
    <property type="entry name" value="Ribosomal_L10"/>
    <property type="match status" value="1"/>
</dbReference>
<keyword evidence="3" id="KW-0687">Ribonucleoprotein</keyword>
<dbReference type="InterPro" id="IPR043141">
    <property type="entry name" value="Ribosomal_uL10-like_sf"/>
</dbReference>
<keyword evidence="2 6" id="KW-0689">Ribosomal protein</keyword>
<comment type="similarity">
    <text evidence="1">Belongs to the universal ribosomal protein uL10 family.</text>
</comment>
<protein>
    <recommendedName>
        <fullName evidence="4">Large ribosomal subunit protein uL10m</fullName>
    </recommendedName>
    <alternativeName>
        <fullName evidence="5">39S ribosomal protein L10, mitochondrial</fullName>
    </alternativeName>
</protein>
<dbReference type="AlphaFoldDB" id="A0A9Q0YBV9"/>
<evidence type="ECO:0000256" key="2">
    <source>
        <dbReference type="ARBA" id="ARBA00022980"/>
    </source>
</evidence>
<reference evidence="6" key="1">
    <citation type="submission" date="2021-10" db="EMBL/GenBank/DDBJ databases">
        <title>Tropical sea cucumber genome reveals ecological adaptation and Cuvierian tubules defense mechanism.</title>
        <authorList>
            <person name="Chen T."/>
        </authorList>
    </citation>
    <scope>NUCLEOTIDE SEQUENCE</scope>
    <source>
        <strain evidence="6">Nanhai2018</strain>
        <tissue evidence="6">Muscle</tissue>
    </source>
</reference>
<dbReference type="GO" id="GO:1990904">
    <property type="term" value="C:ribonucleoprotein complex"/>
    <property type="evidence" value="ECO:0007669"/>
    <property type="project" value="UniProtKB-KW"/>
</dbReference>
<evidence type="ECO:0000256" key="3">
    <source>
        <dbReference type="ARBA" id="ARBA00023274"/>
    </source>
</evidence>
<name>A0A9Q0YBV9_HOLLE</name>
<evidence type="ECO:0000256" key="4">
    <source>
        <dbReference type="ARBA" id="ARBA00035707"/>
    </source>
</evidence>
<keyword evidence="7" id="KW-1185">Reference proteome</keyword>
<proteinExistence type="inferred from homology"/>
<organism evidence="6 7">
    <name type="scientific">Holothuria leucospilota</name>
    <name type="common">Black long sea cucumber</name>
    <name type="synonym">Mertensiothuria leucospilota</name>
    <dbReference type="NCBI Taxonomy" id="206669"/>
    <lineage>
        <taxon>Eukaryota</taxon>
        <taxon>Metazoa</taxon>
        <taxon>Echinodermata</taxon>
        <taxon>Eleutherozoa</taxon>
        <taxon>Echinozoa</taxon>
        <taxon>Holothuroidea</taxon>
        <taxon>Aspidochirotacea</taxon>
        <taxon>Aspidochirotida</taxon>
        <taxon>Holothuriidae</taxon>
        <taxon>Holothuria</taxon>
    </lineage>
</organism>
<dbReference type="EMBL" id="JAIZAY010000023">
    <property type="protein sequence ID" value="KAJ8019798.1"/>
    <property type="molecule type" value="Genomic_DNA"/>
</dbReference>
<sequence length="253" mass="29050">MSSVSFTTRVFPLAAMQWPVHTQVRTMRAVNTRMKKPMHIMRAKLMKLTEYEKPKENRSMAEMCKIHLKSIAAVPENPTQTFYAKHCLNTLERCKLVAVFHNEGLDIEDLTRLRRRLYKNNMHVKYWGPAVLREALSNSRLQHLESIVHRSNLYVVCEEPTVKELLKAAKRTGRIHLLGGLVEDRFMSPKQMEEYSLLPSLELARGQLSGLLSSSISKTYSLLQSNQQMLSSNLEQLAKGNTKKDTPPERTEG</sequence>
<dbReference type="OrthoDB" id="360689at2759"/>
<dbReference type="PANTHER" id="PTHR11560">
    <property type="entry name" value="39S RIBOSOMAL PROTEIN L10, MITOCHONDRIAL"/>
    <property type="match status" value="1"/>
</dbReference>
<gene>
    <name evidence="6" type="ORF">HOLleu_41537</name>
</gene>
<dbReference type="Gene3D" id="3.30.70.1730">
    <property type="match status" value="1"/>
</dbReference>
<dbReference type="SUPFAM" id="SSF160369">
    <property type="entry name" value="Ribosomal protein L10-like"/>
    <property type="match status" value="1"/>
</dbReference>
<dbReference type="InterPro" id="IPR001790">
    <property type="entry name" value="Ribosomal_uL10"/>
</dbReference>
<dbReference type="CDD" id="cd00379">
    <property type="entry name" value="Ribosomal_L10_P0"/>
    <property type="match status" value="1"/>
</dbReference>
<dbReference type="InterPro" id="IPR047865">
    <property type="entry name" value="Ribosomal_uL10_bac_type"/>
</dbReference>
<evidence type="ECO:0000313" key="6">
    <source>
        <dbReference type="EMBL" id="KAJ8019798.1"/>
    </source>
</evidence>
<dbReference type="Proteomes" id="UP001152320">
    <property type="component" value="Chromosome 23"/>
</dbReference>